<evidence type="ECO:0000313" key="3">
    <source>
        <dbReference type="Proteomes" id="UP001365405"/>
    </source>
</evidence>
<protein>
    <submittedName>
        <fullName evidence="2">Outer membrane lipid asymmetry maintenance protein MlaD</fullName>
    </submittedName>
</protein>
<proteinExistence type="predicted"/>
<dbReference type="RefSeq" id="WP_341413163.1">
    <property type="nucleotide sequence ID" value="NZ_JBBUTH010000011.1"/>
</dbReference>
<dbReference type="PANTHER" id="PTHR33371:SF4">
    <property type="entry name" value="INTERMEMBRANE PHOSPHOLIPID TRANSPORT SYSTEM BINDING PROTEIN MLAD"/>
    <property type="match status" value="1"/>
</dbReference>
<keyword evidence="3" id="KW-1185">Reference proteome</keyword>
<evidence type="ECO:0000313" key="2">
    <source>
        <dbReference type="EMBL" id="MEK8053429.1"/>
    </source>
</evidence>
<reference evidence="2 3" key="1">
    <citation type="submission" date="2024-04" db="EMBL/GenBank/DDBJ databases">
        <title>Novel species of the genus Ideonella isolated from streams.</title>
        <authorList>
            <person name="Lu H."/>
        </authorList>
    </citation>
    <scope>NUCLEOTIDE SEQUENCE [LARGE SCALE GENOMIC DNA]</scope>
    <source>
        <strain evidence="2 3">DXS22W</strain>
    </source>
</reference>
<gene>
    <name evidence="2" type="primary">mlaD</name>
    <name evidence="2" type="ORF">AACH10_24440</name>
</gene>
<accession>A0ABU9CNQ3</accession>
<dbReference type="Pfam" id="PF02470">
    <property type="entry name" value="MlaD"/>
    <property type="match status" value="1"/>
</dbReference>
<dbReference type="Proteomes" id="UP001365405">
    <property type="component" value="Unassembled WGS sequence"/>
</dbReference>
<feature type="domain" description="Mce/MlaD" evidence="1">
    <location>
        <begin position="39"/>
        <end position="116"/>
    </location>
</feature>
<name>A0ABU9CNQ3_9BURK</name>
<comment type="caution">
    <text evidence="2">The sequence shown here is derived from an EMBL/GenBank/DDBJ whole genome shotgun (WGS) entry which is preliminary data.</text>
</comment>
<dbReference type="InterPro" id="IPR003399">
    <property type="entry name" value="Mce/MlaD"/>
</dbReference>
<dbReference type="InterPro" id="IPR052336">
    <property type="entry name" value="MlaD_Phospholipid_Transporter"/>
</dbReference>
<evidence type="ECO:0000259" key="1">
    <source>
        <dbReference type="Pfam" id="PF02470"/>
    </source>
</evidence>
<dbReference type="EMBL" id="JBBUTH010000011">
    <property type="protein sequence ID" value="MEK8053429.1"/>
    <property type="molecule type" value="Genomic_DNA"/>
</dbReference>
<dbReference type="InterPro" id="IPR030970">
    <property type="entry name" value="ABC_MlaD"/>
</dbReference>
<dbReference type="PANTHER" id="PTHR33371">
    <property type="entry name" value="INTERMEMBRANE PHOSPHOLIPID TRANSPORT SYSTEM BINDING PROTEIN MLAD-RELATED"/>
    <property type="match status" value="1"/>
</dbReference>
<dbReference type="NCBIfam" id="TIGR04430">
    <property type="entry name" value="OM_asym_MlaD"/>
    <property type="match status" value="1"/>
</dbReference>
<sequence length="161" mass="16513">MAKRNLEILVGLFVLLGAAALLFVALKAANLASFSGGDTYTLTARFDNIGGLKARAPVRSAGVVVGRVTSISLDAKTYQGVVTLAVNRGVEFPKDSSAKILTAGLLGDQYIGLEAGGDTANLKEGDVIKQTQSAVVLENLIGQFLFNKAADAGSGADGGKK</sequence>
<organism evidence="2 3">
    <name type="scientific">Pseudaquabacterium inlustre</name>
    <dbReference type="NCBI Taxonomy" id="2984192"/>
    <lineage>
        <taxon>Bacteria</taxon>
        <taxon>Pseudomonadati</taxon>
        <taxon>Pseudomonadota</taxon>
        <taxon>Betaproteobacteria</taxon>
        <taxon>Burkholderiales</taxon>
        <taxon>Sphaerotilaceae</taxon>
        <taxon>Pseudaquabacterium</taxon>
    </lineage>
</organism>